<keyword evidence="2" id="KW-0520">NAD</keyword>
<organism evidence="4 5">
    <name type="scientific">Mycobacterium tuberculosis</name>
    <dbReference type="NCBI Taxonomy" id="1773"/>
    <lineage>
        <taxon>Bacteria</taxon>
        <taxon>Bacillati</taxon>
        <taxon>Actinomycetota</taxon>
        <taxon>Actinomycetes</taxon>
        <taxon>Mycobacteriales</taxon>
        <taxon>Mycobacteriaceae</taxon>
        <taxon>Mycobacterium</taxon>
        <taxon>Mycobacterium tuberculosis complex</taxon>
    </lineage>
</organism>
<dbReference type="SUPFAM" id="SSF48179">
    <property type="entry name" value="6-phosphogluconate dehydrogenase C-terminal domain-like"/>
    <property type="match status" value="1"/>
</dbReference>
<dbReference type="PANTHER" id="PTHR22981">
    <property type="entry name" value="3-HYDROXYISOBUTYRATE DEHYDROGENASE-RELATED"/>
    <property type="match status" value="1"/>
</dbReference>
<evidence type="ECO:0000256" key="2">
    <source>
        <dbReference type="ARBA" id="ARBA00023027"/>
    </source>
</evidence>
<dbReference type="InterPro" id="IPR008927">
    <property type="entry name" value="6-PGluconate_DH-like_C_sf"/>
</dbReference>
<feature type="domain" description="3-hydroxyisobutyrate dehydrogenase-like NAD-binding" evidence="3">
    <location>
        <begin position="2"/>
        <end position="101"/>
    </location>
</feature>
<evidence type="ECO:0000313" key="4">
    <source>
        <dbReference type="EMBL" id="CFE89705.1"/>
    </source>
</evidence>
<proteinExistence type="predicted"/>
<dbReference type="AlphaFoldDB" id="A0A654TV09"/>
<dbReference type="GO" id="GO:0051287">
    <property type="term" value="F:NAD binding"/>
    <property type="evidence" value="ECO:0007669"/>
    <property type="project" value="InterPro"/>
</dbReference>
<evidence type="ECO:0000259" key="3">
    <source>
        <dbReference type="Pfam" id="PF14833"/>
    </source>
</evidence>
<evidence type="ECO:0000256" key="1">
    <source>
        <dbReference type="ARBA" id="ARBA00023002"/>
    </source>
</evidence>
<gene>
    <name evidence="4" type="ORF">ERS007688_04725</name>
</gene>
<dbReference type="EMBL" id="CFOH01001687">
    <property type="protein sequence ID" value="CFE89705.1"/>
    <property type="molecule type" value="Genomic_DNA"/>
</dbReference>
<dbReference type="InterPro" id="IPR029154">
    <property type="entry name" value="HIBADH-like_NADP-bd"/>
</dbReference>
<dbReference type="Proteomes" id="UP000046947">
    <property type="component" value="Unassembled WGS sequence"/>
</dbReference>
<name>A0A654TV09_MYCTX</name>
<accession>A0A654TV09</accession>
<protein>
    <submittedName>
        <fullName evidence="4">3-hydroxyisobutyrate dehydrogenase mmsB</fullName>
    </submittedName>
</protein>
<sequence>MLAEKLGLSAQSLFDVITGATGNCWAVHTNCPVPGPVPTSPANNDFKPGFSTALMNKDLGLAMDAVAATGATAPLGSHAADIYAKFAADHADLDFSAVIHTLRARADA</sequence>
<reference evidence="4 5" key="1">
    <citation type="submission" date="2015-03" db="EMBL/GenBank/DDBJ databases">
        <authorList>
            <consortium name="Pathogen Informatics"/>
        </authorList>
    </citation>
    <scope>NUCLEOTIDE SEQUENCE [LARGE SCALE GENOMIC DNA]</scope>
    <source>
        <strain evidence="4 5">H09601792</strain>
    </source>
</reference>
<keyword evidence="1" id="KW-0560">Oxidoreductase</keyword>
<dbReference type="Gene3D" id="1.10.1040.10">
    <property type="entry name" value="N-(1-d-carboxylethyl)-l-norvaline Dehydrogenase, domain 2"/>
    <property type="match status" value="1"/>
</dbReference>
<dbReference type="PANTHER" id="PTHR22981:SF7">
    <property type="entry name" value="3-HYDROXYISOBUTYRATE DEHYDROGENASE, MITOCHONDRIAL"/>
    <property type="match status" value="1"/>
</dbReference>
<dbReference type="InterPro" id="IPR013328">
    <property type="entry name" value="6PGD_dom2"/>
</dbReference>
<dbReference type="GO" id="GO:0016616">
    <property type="term" value="F:oxidoreductase activity, acting on the CH-OH group of donors, NAD or NADP as acceptor"/>
    <property type="evidence" value="ECO:0007669"/>
    <property type="project" value="TreeGrafter"/>
</dbReference>
<dbReference type="Pfam" id="PF14833">
    <property type="entry name" value="NAD_binding_11"/>
    <property type="match status" value="1"/>
</dbReference>
<evidence type="ECO:0000313" key="5">
    <source>
        <dbReference type="Proteomes" id="UP000046947"/>
    </source>
</evidence>